<dbReference type="AlphaFoldDB" id="A0A512T233"/>
<feature type="transmembrane region" description="Helical" evidence="1">
    <location>
        <begin position="6"/>
        <end position="27"/>
    </location>
</feature>
<accession>A0A512T233</accession>
<evidence type="ECO:0000313" key="3">
    <source>
        <dbReference type="Proteomes" id="UP000321793"/>
    </source>
</evidence>
<gene>
    <name evidence="2" type="ORF">KLO01_23090</name>
</gene>
<dbReference type="InterPro" id="IPR019675">
    <property type="entry name" value="DUF2550"/>
</dbReference>
<dbReference type="Pfam" id="PF10739">
    <property type="entry name" value="DUF2550"/>
    <property type="match status" value="1"/>
</dbReference>
<keyword evidence="1" id="KW-0812">Transmembrane</keyword>
<keyword evidence="1" id="KW-1133">Transmembrane helix</keyword>
<evidence type="ECO:0000256" key="1">
    <source>
        <dbReference type="SAM" id="Phobius"/>
    </source>
</evidence>
<sequence>MTPIVAVELVLAVALALVVAFIVYVWLRRRWIAGGKPLMLCAISAGEHSRWRLGLARISGERLDWFSVVGPSPRPAHSWVRHDLDLGAPQRLADAVPGLPPDAVCVLGHSGSRPYELAMSPAAYTAVRAWLESSPPGYNVNVA</sequence>
<keyword evidence="3" id="KW-1185">Reference proteome</keyword>
<comment type="caution">
    <text evidence="2">The sequence shown here is derived from an EMBL/GenBank/DDBJ whole genome shotgun (WGS) entry which is preliminary data.</text>
</comment>
<protein>
    <recommendedName>
        <fullName evidence="4">DUF2550 domain-containing protein</fullName>
    </recommendedName>
</protein>
<dbReference type="RefSeq" id="WP_147065143.1">
    <property type="nucleotide sequence ID" value="NZ_BAABDN010000001.1"/>
</dbReference>
<reference evidence="2 3" key="1">
    <citation type="submission" date="2019-07" db="EMBL/GenBank/DDBJ databases">
        <title>Whole genome shotgun sequence of Knoellia locipacati NBRC 109775.</title>
        <authorList>
            <person name="Hosoyama A."/>
            <person name="Uohara A."/>
            <person name="Ohji S."/>
            <person name="Ichikawa N."/>
        </authorList>
    </citation>
    <scope>NUCLEOTIDE SEQUENCE [LARGE SCALE GENOMIC DNA]</scope>
    <source>
        <strain evidence="2 3">NBRC 109775</strain>
    </source>
</reference>
<evidence type="ECO:0000313" key="2">
    <source>
        <dbReference type="EMBL" id="GEQ14262.1"/>
    </source>
</evidence>
<proteinExistence type="predicted"/>
<name>A0A512T233_9MICO</name>
<organism evidence="2 3">
    <name type="scientific">Knoellia locipacati</name>
    <dbReference type="NCBI Taxonomy" id="882824"/>
    <lineage>
        <taxon>Bacteria</taxon>
        <taxon>Bacillati</taxon>
        <taxon>Actinomycetota</taxon>
        <taxon>Actinomycetes</taxon>
        <taxon>Micrococcales</taxon>
        <taxon>Intrasporangiaceae</taxon>
        <taxon>Knoellia</taxon>
    </lineage>
</organism>
<dbReference type="Proteomes" id="UP000321793">
    <property type="component" value="Unassembled WGS sequence"/>
</dbReference>
<dbReference type="OrthoDB" id="4793422at2"/>
<keyword evidence="1" id="KW-0472">Membrane</keyword>
<dbReference type="EMBL" id="BKBA01000008">
    <property type="protein sequence ID" value="GEQ14262.1"/>
    <property type="molecule type" value="Genomic_DNA"/>
</dbReference>
<evidence type="ECO:0008006" key="4">
    <source>
        <dbReference type="Google" id="ProtNLM"/>
    </source>
</evidence>